<dbReference type="GO" id="GO:0061630">
    <property type="term" value="F:ubiquitin protein ligase activity"/>
    <property type="evidence" value="ECO:0007669"/>
    <property type="project" value="UniProtKB-UniRule"/>
</dbReference>
<dbReference type="Pfam" id="PF22960">
    <property type="entry name" value="WHD_UBR1"/>
    <property type="match status" value="1"/>
</dbReference>
<evidence type="ECO:0000256" key="5">
    <source>
        <dbReference type="ARBA" id="ARBA00022771"/>
    </source>
</evidence>
<feature type="region of interest" description="Disordered" evidence="11">
    <location>
        <begin position="947"/>
        <end position="977"/>
    </location>
</feature>
<keyword evidence="15" id="KW-1185">Reference proteome</keyword>
<dbReference type="InterPro" id="IPR055194">
    <property type="entry name" value="UBR1-like_WH"/>
</dbReference>
<dbReference type="InterPro" id="IPR039164">
    <property type="entry name" value="UBR1-like"/>
</dbReference>
<evidence type="ECO:0000256" key="1">
    <source>
        <dbReference type="ARBA" id="ARBA00000900"/>
    </source>
</evidence>
<dbReference type="GO" id="GO:0008270">
    <property type="term" value="F:zinc ion binding"/>
    <property type="evidence" value="ECO:0007669"/>
    <property type="project" value="UniProtKB-UniRule"/>
</dbReference>
<dbReference type="OrthoDB" id="26387at2759"/>
<dbReference type="SUPFAM" id="SSF46785">
    <property type="entry name" value="Winged helix' DNA-binding domain"/>
    <property type="match status" value="1"/>
</dbReference>
<evidence type="ECO:0000313" key="15">
    <source>
        <dbReference type="Proteomes" id="UP000663829"/>
    </source>
</evidence>
<dbReference type="InterPro" id="IPR014719">
    <property type="entry name" value="Ribosomal_bL12_C/ClpS-like"/>
</dbReference>
<keyword evidence="6 10" id="KW-0833">Ubl conjugation pathway</keyword>
<dbReference type="PROSITE" id="PS51157">
    <property type="entry name" value="ZF_UBR"/>
    <property type="match status" value="1"/>
</dbReference>
<feature type="zinc finger region" description="UBR-type" evidence="9">
    <location>
        <begin position="133"/>
        <end position="204"/>
    </location>
</feature>
<dbReference type="FunFam" id="2.10.110.30:FF:000001">
    <property type="entry name" value="E3 ubiquitin-protein ligase UBR2 isoform 1"/>
    <property type="match status" value="1"/>
</dbReference>
<evidence type="ECO:0000256" key="2">
    <source>
        <dbReference type="ARBA" id="ARBA00004906"/>
    </source>
</evidence>
<dbReference type="GO" id="GO:0071596">
    <property type="term" value="P:ubiquitin-dependent protein catabolic process via the N-end rule pathway"/>
    <property type="evidence" value="ECO:0007669"/>
    <property type="project" value="UniProtKB-UniRule"/>
</dbReference>
<dbReference type="EMBL" id="CAJOBC010004247">
    <property type="protein sequence ID" value="CAF3820517.1"/>
    <property type="molecule type" value="Genomic_DNA"/>
</dbReference>
<dbReference type="Proteomes" id="UP000681722">
    <property type="component" value="Unassembled WGS sequence"/>
</dbReference>
<evidence type="ECO:0000256" key="11">
    <source>
        <dbReference type="SAM" id="MobiDB-lite"/>
    </source>
</evidence>
<dbReference type="InterPro" id="IPR003126">
    <property type="entry name" value="Znf_UBR"/>
</dbReference>
<dbReference type="InterPro" id="IPR003769">
    <property type="entry name" value="ClpS_core"/>
</dbReference>
<dbReference type="SMART" id="SM00396">
    <property type="entry name" value="ZnF_UBR1"/>
    <property type="match status" value="1"/>
</dbReference>
<feature type="compositionally biased region" description="Polar residues" evidence="11">
    <location>
        <begin position="951"/>
        <end position="966"/>
    </location>
</feature>
<feature type="domain" description="UBR-type" evidence="12">
    <location>
        <begin position="133"/>
        <end position="204"/>
    </location>
</feature>
<protein>
    <recommendedName>
        <fullName evidence="10">E3 ubiquitin-protein ligase</fullName>
        <ecNumber evidence="10">2.3.2.27</ecNumber>
    </recommendedName>
</protein>
<comment type="catalytic activity">
    <reaction evidence="1 10">
        <text>S-ubiquitinyl-[E2 ubiquitin-conjugating enzyme]-L-cysteine + [acceptor protein]-L-lysine = [E2 ubiquitin-conjugating enzyme]-L-cysteine + N(6)-ubiquitinyl-[acceptor protein]-L-lysine.</text>
        <dbReference type="EC" id="2.3.2.27"/>
    </reaction>
</comment>
<dbReference type="InterPro" id="IPR044046">
    <property type="entry name" value="E3_ligase_UBR-like_C"/>
</dbReference>
<keyword evidence="3 10" id="KW-0808">Transferase</keyword>
<dbReference type="Proteomes" id="UP000663829">
    <property type="component" value="Unassembled WGS sequence"/>
</dbReference>
<evidence type="ECO:0000313" key="13">
    <source>
        <dbReference type="EMBL" id="CAF1050978.1"/>
    </source>
</evidence>
<dbReference type="EC" id="2.3.2.27" evidence="10"/>
<evidence type="ECO:0000259" key="12">
    <source>
        <dbReference type="PROSITE" id="PS51157"/>
    </source>
</evidence>
<evidence type="ECO:0000256" key="10">
    <source>
        <dbReference type="RuleBase" id="RU366018"/>
    </source>
</evidence>
<accession>A0A814KH46</accession>
<dbReference type="InterPro" id="IPR042065">
    <property type="entry name" value="E3_ELL-like"/>
</dbReference>
<dbReference type="Pfam" id="PF02207">
    <property type="entry name" value="zf-UBR"/>
    <property type="match status" value="1"/>
</dbReference>
<dbReference type="SUPFAM" id="SSF54736">
    <property type="entry name" value="ClpS-like"/>
    <property type="match status" value="1"/>
</dbReference>
<keyword evidence="5 10" id="KW-0863">Zinc-finger</keyword>
<dbReference type="GO" id="GO:0000151">
    <property type="term" value="C:ubiquitin ligase complex"/>
    <property type="evidence" value="ECO:0007669"/>
    <property type="project" value="TreeGrafter"/>
</dbReference>
<dbReference type="GO" id="GO:0016567">
    <property type="term" value="P:protein ubiquitination"/>
    <property type="evidence" value="ECO:0007669"/>
    <property type="project" value="UniProtKB-UniRule"/>
</dbReference>
<dbReference type="Pfam" id="PF18995">
    <property type="entry name" value="PRT6_C"/>
    <property type="match status" value="1"/>
</dbReference>
<comment type="function">
    <text evidence="10">Ubiquitin ligase protein which is a component of the N-end rule pathway. Recognizes and binds to proteins bearing specific N-terminal residues that are destabilizing according to the N-end rule, leading to their ubiquitination and subsequent degradation.</text>
</comment>
<dbReference type="EMBL" id="CAJNOQ010004247">
    <property type="protein sequence ID" value="CAF1050978.1"/>
    <property type="molecule type" value="Genomic_DNA"/>
</dbReference>
<organism evidence="13 15">
    <name type="scientific">Didymodactylos carnosus</name>
    <dbReference type="NCBI Taxonomy" id="1234261"/>
    <lineage>
        <taxon>Eukaryota</taxon>
        <taxon>Metazoa</taxon>
        <taxon>Spiralia</taxon>
        <taxon>Gnathifera</taxon>
        <taxon>Rotifera</taxon>
        <taxon>Eurotatoria</taxon>
        <taxon>Bdelloidea</taxon>
        <taxon>Philodinida</taxon>
        <taxon>Philodinidae</taxon>
        <taxon>Didymodactylos</taxon>
    </lineage>
</organism>
<comment type="caution">
    <text evidence="13">The sequence shown here is derived from an EMBL/GenBank/DDBJ whole genome shotgun (WGS) entry which is preliminary data.</text>
</comment>
<feature type="compositionally biased region" description="Basic and acidic residues" evidence="11">
    <location>
        <begin position="967"/>
        <end position="977"/>
    </location>
</feature>
<dbReference type="PANTHER" id="PTHR21497">
    <property type="entry name" value="UBIQUITIN LIGASE E3 ALPHA-RELATED"/>
    <property type="match status" value="1"/>
</dbReference>
<keyword evidence="7 10" id="KW-0862">Zinc</keyword>
<evidence type="ECO:0000256" key="3">
    <source>
        <dbReference type="ARBA" id="ARBA00022679"/>
    </source>
</evidence>
<dbReference type="CDD" id="cd19672">
    <property type="entry name" value="UBR-box_UBR1_like"/>
    <property type="match status" value="1"/>
</dbReference>
<dbReference type="Gene3D" id="1.10.10.2670">
    <property type="entry name" value="E3 ubiquitin-protein ligase"/>
    <property type="match status" value="1"/>
</dbReference>
<dbReference type="Pfam" id="PF02617">
    <property type="entry name" value="ClpS"/>
    <property type="match status" value="1"/>
</dbReference>
<evidence type="ECO:0000256" key="8">
    <source>
        <dbReference type="ARBA" id="ARBA00046341"/>
    </source>
</evidence>
<evidence type="ECO:0000256" key="9">
    <source>
        <dbReference type="PROSITE-ProRule" id="PRU00508"/>
    </source>
</evidence>
<dbReference type="Gene3D" id="3.30.1390.10">
    <property type="match status" value="1"/>
</dbReference>
<comment type="similarity">
    <text evidence="8 10">Belongs to the E3 ubiquitin-protein ligase UBR1-like family.</text>
</comment>
<name>A0A814KH46_9BILA</name>
<evidence type="ECO:0000256" key="4">
    <source>
        <dbReference type="ARBA" id="ARBA00022723"/>
    </source>
</evidence>
<keyword evidence="4 10" id="KW-0479">Metal-binding</keyword>
<evidence type="ECO:0000313" key="14">
    <source>
        <dbReference type="EMBL" id="CAF3820517.1"/>
    </source>
</evidence>
<dbReference type="InterPro" id="IPR036390">
    <property type="entry name" value="WH_DNA-bd_sf"/>
</dbReference>
<reference evidence="13" key="1">
    <citation type="submission" date="2021-02" db="EMBL/GenBank/DDBJ databases">
        <authorList>
            <person name="Nowell W R."/>
        </authorList>
    </citation>
    <scope>NUCLEOTIDE SEQUENCE</scope>
</reference>
<dbReference type="GO" id="GO:0005737">
    <property type="term" value="C:cytoplasm"/>
    <property type="evidence" value="ECO:0007669"/>
    <property type="project" value="TreeGrafter"/>
</dbReference>
<dbReference type="UniPathway" id="UPA00143"/>
<comment type="pathway">
    <text evidence="2 10">Protein modification; protein ubiquitination.</text>
</comment>
<evidence type="ECO:0000256" key="6">
    <source>
        <dbReference type="ARBA" id="ARBA00022786"/>
    </source>
</evidence>
<dbReference type="PANTHER" id="PTHR21497:SF24">
    <property type="entry name" value="E3 UBIQUITIN-PROTEIN LIGASE UBR1"/>
    <property type="match status" value="1"/>
</dbReference>
<proteinExistence type="inferred from homology"/>
<evidence type="ECO:0000256" key="7">
    <source>
        <dbReference type="ARBA" id="ARBA00022833"/>
    </source>
</evidence>
<dbReference type="Gene3D" id="2.10.110.30">
    <property type="match status" value="1"/>
</dbReference>
<gene>
    <name evidence="13" type="ORF">GPM918_LOCUS16281</name>
    <name evidence="14" type="ORF">SRO942_LOCUS16281</name>
</gene>
<sequence length="1773" mass="203417">MNDTDSVDMSSGEESESIDLIGSNLNERMSVSLEMRVVPSDVPISEELSQFDSSRFAQELFLKAGTHDFETCLHQHWRHYVPLCYTYHSNLVEGMMELNAESILFRPLEIFLYGNEDMENAVQTITALNNPPTVCGHLFKPEEPTYFCRDCCVDSTCVLCTECFLQSEHRKHRYKMSMSGGGGYCDCGDKEAWKQDVHCNLHKPSINQEQDNDNILERLPIQLKNRARQLFEVLFNFSIQLLCCEAYENIPTTLREVVQIDIDNQYVTMVFNDEIHTYDQVISVLTQSIFCSKQEGREYASTVDREGRSAVKCGNFEQCLEVKQMILQKTVDVPLKCLVYSKRFVSLQYFAQKLILYMQKIIAISNGFRQLFCQCEMSVNNQSTLTERVLLSENILWKSARTVLQQIFMNSFFMDSEWKKAFAILYIKARYLISFHNAFQIIVDAFLKYCEQKLNPQGKLLFLRITTPMTQSEFRRAQSILYDLKYLLGIVPTQYTQGLREHFLNGFRSFLQLLSYMHGMDKVVRQVGQHIEFEPEWETGFNIFIKIQLIIQSILDWCSNDAELLKQAYLLTGETLSLIQQKTDVSHMLKKDALPIVKINEPLRIQVLSAQHAAGIWRRNGYSLSNQLYFYSNIKCRKEMYDRDILALQIGASLTPPDVYLIQLLYKFGLLEWVRSPENGRSTETDTKTYEKVRIMEEFLHLLLIIIVERYEPFVGQVTKEEKLKREVLHQLCTAPMTHSDLVRNFTDSGQELETVALEIVLKEIADFKKLSQSSRGNYELKNDCLKYYNPFYYHYTKADQCKSEEYVLKRRKALGLSSLLLIPSLPSFCDSFQSVIQLLQCDIFLTLVTAVLYRTIDQKAELWSEAILIRILHLICLALFEQEDSVGKQQTTSTAMPSEKFQFYENSQKYKIEKLLVQITTATKADACEALVSHVLKLFSKYNEEENTKNEQSMSSTVSQDLSNDTNKEKQNGNRRKELIAQKQAKIMAKMTALQRVFIKENKDLFPEEKLSMDFDSLSPTTPSSSSTTTHDLLTSELDTTANQMDTSPCQISQPYLGTIYLDSSVQTKQTLTCIFCQENSELKLNSDTIVISAYVQSSRVLSKNRSQKIENPDTFDPTFMSNDLYWGVHVSSCGHPIHASCWMKYHDSVLLQSQRLALRTRGATNYDIEMGEFLCPLCQTLSNTVIPLLPSLRTFTNETKSVSSQLSYKDWLDGLEKALNSSIESPCEDKSHKEQIFFNLCSLLNVTKIMNETVALNFQLLFETTKNLRLQEFSDSMRERISLFARNVYVFGLNVNPDDRNDRVPTILWTSCAYTIQTIENLLRIDSKSILKSLSLGQTELISSLVKVSAVYGLLHNIDKAKIHCLKLLSVLLPSPARLQVPSLANVDLFHLLVSLCFTLPILFIDGVPQFIHVANGNLNDLYLMRLILTAHCLQILSSHNFIYEQEQNISEFSSSNIKYDDDGNSVEVEAIKNVVQKIIQSQKNQSYQTPSQRLLSGRALCEKLKLALLPLLRCSALFYHHLTDTAWPTVTSDTASFDPSTEYTIICQYLGLPKCLSKILNQNDHNNLNDLLNSLTSLSVAPLHNQTNPVSILTYPIKTNELYHLPKEYIDVMNQVSQYAAPYTYARDETRSPCICLICGEIVVRKSQTSIFSSLLTSYQESKLGTCYLHTLQCCGPVGLYLRIKECSLLLIHITDNGRANKARGTLIPAPYIDDYGETDQGLRRGNPLHLCEERYRLLYKRWLSHTFTEDISRSMELNTSIYATIWNLF</sequence>